<dbReference type="PATRIC" id="fig|1125712.3.peg.2485"/>
<sequence>MDGHDSLGETIRDLRRQQHVTQEQLAEGICSPITVSRIENGHQMPSKAILDALLSRLHSSVYQLCNV</sequence>
<dbReference type="AlphaFoldDB" id="U2USC6"/>
<keyword evidence="2" id="KW-0238">DNA-binding</keyword>
<dbReference type="PANTHER" id="PTHR37038">
    <property type="entry name" value="TRANSCRIPTIONAL REGULATOR-RELATED"/>
    <property type="match status" value="1"/>
</dbReference>
<dbReference type="eggNOG" id="COG1396">
    <property type="taxonomic scope" value="Bacteria"/>
</dbReference>
<dbReference type="InterPro" id="IPR011990">
    <property type="entry name" value="TPR-like_helical_dom_sf"/>
</dbReference>
<dbReference type="STRING" id="1125712.HMPREF1316_0814"/>
<dbReference type="EMBL" id="AWEZ01000073">
    <property type="protein sequence ID" value="ERL06027.1"/>
    <property type="molecule type" value="Genomic_DNA"/>
</dbReference>
<dbReference type="Gene3D" id="1.25.40.10">
    <property type="entry name" value="Tetratricopeptide repeat domain"/>
    <property type="match status" value="1"/>
</dbReference>
<accession>U2USC6</accession>
<evidence type="ECO:0000313" key="3">
    <source>
        <dbReference type="Proteomes" id="UP000016638"/>
    </source>
</evidence>
<dbReference type="RefSeq" id="WP_021727412.1">
    <property type="nucleotide sequence ID" value="NZ_AWEZ01000073.1"/>
</dbReference>
<dbReference type="SUPFAM" id="SSF47413">
    <property type="entry name" value="lambda repressor-like DNA-binding domains"/>
    <property type="match status" value="1"/>
</dbReference>
<dbReference type="Pfam" id="PF01381">
    <property type="entry name" value="HTH_3"/>
    <property type="match status" value="1"/>
</dbReference>
<dbReference type="Proteomes" id="UP000016638">
    <property type="component" value="Unassembled WGS sequence"/>
</dbReference>
<keyword evidence="3" id="KW-1185">Reference proteome</keyword>
<dbReference type="SMART" id="SM00530">
    <property type="entry name" value="HTH_XRE"/>
    <property type="match status" value="1"/>
</dbReference>
<dbReference type="CDD" id="cd00093">
    <property type="entry name" value="HTH_XRE"/>
    <property type="match status" value="1"/>
</dbReference>
<dbReference type="PANTHER" id="PTHR37038:SF14">
    <property type="entry name" value="TRANSCRIPTIONAL ACTIVATOR"/>
    <property type="match status" value="1"/>
</dbReference>
<reference evidence="2 3" key="1">
    <citation type="submission" date="2013-08" db="EMBL/GenBank/DDBJ databases">
        <authorList>
            <person name="Durkin A.S."/>
            <person name="Haft D.R."/>
            <person name="McCorrison J."/>
            <person name="Torralba M."/>
            <person name="Gillis M."/>
            <person name="Haft D.H."/>
            <person name="Methe B."/>
            <person name="Sutton G."/>
            <person name="Nelson K.E."/>
        </authorList>
    </citation>
    <scope>NUCLEOTIDE SEQUENCE [LARGE SCALE GENOMIC DNA]</scope>
    <source>
        <strain evidence="2 3">F0195</strain>
    </source>
</reference>
<feature type="domain" description="HTH cro/C1-type" evidence="1">
    <location>
        <begin position="11"/>
        <end position="64"/>
    </location>
</feature>
<dbReference type="PROSITE" id="PS50943">
    <property type="entry name" value="HTH_CROC1"/>
    <property type="match status" value="1"/>
</dbReference>
<dbReference type="InterPro" id="IPR001387">
    <property type="entry name" value="Cro/C1-type_HTH"/>
</dbReference>
<dbReference type="InterPro" id="IPR053163">
    <property type="entry name" value="HTH-type_regulator_Rgg"/>
</dbReference>
<name>U2USC6_9ACTN</name>
<evidence type="ECO:0000259" key="1">
    <source>
        <dbReference type="PROSITE" id="PS50943"/>
    </source>
</evidence>
<evidence type="ECO:0000313" key="2">
    <source>
        <dbReference type="EMBL" id="ERL06027.1"/>
    </source>
</evidence>
<dbReference type="InterPro" id="IPR010982">
    <property type="entry name" value="Lambda_DNA-bd_dom_sf"/>
</dbReference>
<comment type="caution">
    <text evidence="2">The sequence shown here is derived from an EMBL/GenBank/DDBJ whole genome shotgun (WGS) entry which is preliminary data.</text>
</comment>
<dbReference type="GO" id="GO:0003677">
    <property type="term" value="F:DNA binding"/>
    <property type="evidence" value="ECO:0007669"/>
    <property type="project" value="UniProtKB-KW"/>
</dbReference>
<organism evidence="2 3">
    <name type="scientific">Olsenella profusa F0195</name>
    <dbReference type="NCBI Taxonomy" id="1125712"/>
    <lineage>
        <taxon>Bacteria</taxon>
        <taxon>Bacillati</taxon>
        <taxon>Actinomycetota</taxon>
        <taxon>Coriobacteriia</taxon>
        <taxon>Coriobacteriales</taxon>
        <taxon>Atopobiaceae</taxon>
        <taxon>Olsenella</taxon>
    </lineage>
</organism>
<dbReference type="OrthoDB" id="9801008at2"/>
<protein>
    <submittedName>
        <fullName evidence="2">DNA-binding helix-turn-helix protein</fullName>
    </submittedName>
</protein>
<proteinExistence type="predicted"/>
<gene>
    <name evidence="2" type="ORF">HMPREF1316_0814</name>
</gene>